<dbReference type="Proteomes" id="UP000501253">
    <property type="component" value="Chromosome"/>
</dbReference>
<reference evidence="8 9" key="1">
    <citation type="submission" date="2019-08" db="EMBL/GenBank/DDBJ databases">
        <title>Complete genome sequence of Thermosulfurimonas marina SU872T, an anaerobic thermophilic chemolithoautotrophic bacterium isolated from a shallow marine hydrothermal vent.</title>
        <authorList>
            <person name="Allioux M."/>
            <person name="Jebbar M."/>
            <person name="Slobodkina G."/>
            <person name="Slobodkin A."/>
            <person name="Moalic Y."/>
            <person name="Frolova A."/>
            <person name="Shao Z."/>
            <person name="Alain K."/>
        </authorList>
    </citation>
    <scope>NUCLEOTIDE SEQUENCE [LARGE SCALE GENOMIC DNA]</scope>
    <source>
        <strain evidence="8 9">SU872</strain>
    </source>
</reference>
<evidence type="ECO:0000256" key="4">
    <source>
        <dbReference type="PIRSR" id="PIRSR000808-1"/>
    </source>
</evidence>
<evidence type="ECO:0000256" key="5">
    <source>
        <dbReference type="PIRSR" id="PIRSR000808-3"/>
    </source>
</evidence>
<dbReference type="EMBL" id="CP042909">
    <property type="protein sequence ID" value="QJA06644.1"/>
    <property type="molecule type" value="Genomic_DNA"/>
</dbReference>
<dbReference type="GO" id="GO:0008108">
    <property type="term" value="F:UDP-glucose:hexose-1-phosphate uridylyltransferase activity"/>
    <property type="evidence" value="ECO:0007669"/>
    <property type="project" value="InterPro"/>
</dbReference>
<comment type="cofactor">
    <cofactor evidence="5">
        <name>Zn(2+)</name>
        <dbReference type="ChEBI" id="CHEBI:29105"/>
    </cofactor>
    <text evidence="5">Binds 1 zinc ion per subunit.</text>
</comment>
<dbReference type="PANTHER" id="PTHR42763">
    <property type="entry name" value="ADP-GLUCOSE PHOSPHORYLASE"/>
    <property type="match status" value="1"/>
</dbReference>
<evidence type="ECO:0000259" key="7">
    <source>
        <dbReference type="Pfam" id="PF01087"/>
    </source>
</evidence>
<evidence type="ECO:0000256" key="3">
    <source>
        <dbReference type="ARBA" id="ARBA00023277"/>
    </source>
</evidence>
<dbReference type="Pfam" id="PF01087">
    <property type="entry name" value="GalP_UDP_transf"/>
    <property type="match status" value="1"/>
</dbReference>
<dbReference type="InterPro" id="IPR036265">
    <property type="entry name" value="HIT-like_sf"/>
</dbReference>
<dbReference type="PANTHER" id="PTHR42763:SF1">
    <property type="entry name" value="UDP-GLUCOSE--HEXOSE-1-PHOSPHATE URIDYLYLTRANSFERASE"/>
    <property type="match status" value="1"/>
</dbReference>
<proteinExistence type="predicted"/>
<sequence>MRPAGEKSRRSASRPAPRPPCVSVANASRRRWKNSAGNSLPEIREDPLSGRLSLVAPERGRRPHDFQPLPETAETGPCPFCPGNEHLTPPELLRLTGPEGDWSVRVVPNKFAALVPGKADPPPSDLFVVLPGVGRHEVIIETPEHERALAELSPSQVLRVLEAFRQRKEAFQAEGWRYGLFFKNHGARAGASRRHSHSQVLALPFLPPLLKREFARLEEFRHRKGRCLFCEMVEKERREPRKILESENFLAAAAFAPRQPLETWILHKAHGRPFDTLEERELLEFAEVLLHLLRALNRIVPNLPYNFFLHLEPLKGPFPEDFHWHLELVPALTRVAGFEWGAEAYIVPVAPEEAAAWLREA</sequence>
<feature type="binding site" evidence="5">
    <location>
        <position position="145"/>
    </location>
    <ligand>
        <name>Zn(2+)</name>
        <dbReference type="ChEBI" id="CHEBI:29105"/>
    </ligand>
</feature>
<evidence type="ECO:0000313" key="9">
    <source>
        <dbReference type="Proteomes" id="UP000501253"/>
    </source>
</evidence>
<feature type="binding site" evidence="5">
    <location>
        <position position="195"/>
    </location>
    <ligand>
        <name>Zn(2+)</name>
        <dbReference type="ChEBI" id="CHEBI:29105"/>
    </ligand>
</feature>
<dbReference type="Gene3D" id="3.30.428.10">
    <property type="entry name" value="HIT-like"/>
    <property type="match status" value="2"/>
</dbReference>
<keyword evidence="5" id="KW-0479">Metal-binding</keyword>
<protein>
    <submittedName>
        <fullName evidence="8">Galactose-1-phosphate uridylyltransferase</fullName>
    </submittedName>
</protein>
<evidence type="ECO:0000313" key="8">
    <source>
        <dbReference type="EMBL" id="QJA06644.1"/>
    </source>
</evidence>
<keyword evidence="2 8" id="KW-0548">Nucleotidyltransferase</keyword>
<keyword evidence="1 8" id="KW-0808">Transferase</keyword>
<dbReference type="KEGG" id="tmai:FVE67_07490"/>
<dbReference type="InterPro" id="IPR053177">
    <property type="entry name" value="ADP-glucose_phosphorylase"/>
</dbReference>
<feature type="binding site" evidence="5">
    <location>
        <position position="81"/>
    </location>
    <ligand>
        <name>Zn(2+)</name>
        <dbReference type="ChEBI" id="CHEBI:29105"/>
    </ligand>
</feature>
<dbReference type="AlphaFoldDB" id="A0A6H1WU17"/>
<dbReference type="InterPro" id="IPR001937">
    <property type="entry name" value="GalP_UDPtransf1"/>
</dbReference>
<keyword evidence="5" id="KW-0862">Zinc</keyword>
<dbReference type="GO" id="GO:0006012">
    <property type="term" value="P:galactose metabolic process"/>
    <property type="evidence" value="ECO:0007669"/>
    <property type="project" value="InterPro"/>
</dbReference>
<evidence type="ECO:0000256" key="2">
    <source>
        <dbReference type="ARBA" id="ARBA00022695"/>
    </source>
</evidence>
<keyword evidence="9" id="KW-1185">Reference proteome</keyword>
<feature type="domain" description="Galactose-1-phosphate uridyl transferase N-terminal" evidence="7">
    <location>
        <begin position="41"/>
        <end position="207"/>
    </location>
</feature>
<gene>
    <name evidence="8" type="ORF">FVE67_07490</name>
</gene>
<evidence type="ECO:0000256" key="6">
    <source>
        <dbReference type="SAM" id="MobiDB-lite"/>
    </source>
</evidence>
<dbReference type="InterPro" id="IPR005849">
    <property type="entry name" value="GalP_Utransf_N"/>
</dbReference>
<feature type="binding site" evidence="5">
    <location>
        <position position="78"/>
    </location>
    <ligand>
        <name>Zn(2+)</name>
        <dbReference type="ChEBI" id="CHEBI:29105"/>
    </ligand>
</feature>
<evidence type="ECO:0000256" key="1">
    <source>
        <dbReference type="ARBA" id="ARBA00022679"/>
    </source>
</evidence>
<feature type="region of interest" description="Disordered" evidence="6">
    <location>
        <begin position="1"/>
        <end position="51"/>
    </location>
</feature>
<organism evidence="8 9">
    <name type="scientific">Thermosulfurimonas marina</name>
    <dbReference type="NCBI Taxonomy" id="2047767"/>
    <lineage>
        <taxon>Bacteria</taxon>
        <taxon>Pseudomonadati</taxon>
        <taxon>Thermodesulfobacteriota</taxon>
        <taxon>Thermodesulfobacteria</taxon>
        <taxon>Thermodesulfobacteriales</taxon>
        <taxon>Thermodesulfobacteriaceae</taxon>
        <taxon>Thermosulfurimonas</taxon>
    </lineage>
</organism>
<dbReference type="GO" id="GO:0008270">
    <property type="term" value="F:zinc ion binding"/>
    <property type="evidence" value="ECO:0007669"/>
    <property type="project" value="InterPro"/>
</dbReference>
<accession>A0A6H1WU17</accession>
<feature type="active site" description="Tele-UMP-histidine intermediate" evidence="4">
    <location>
        <position position="197"/>
    </location>
</feature>
<keyword evidence="3" id="KW-0119">Carbohydrate metabolism</keyword>
<dbReference type="SUPFAM" id="SSF54197">
    <property type="entry name" value="HIT-like"/>
    <property type="match status" value="2"/>
</dbReference>
<dbReference type="PIRSF" id="PIRSF000808">
    <property type="entry name" value="GalT"/>
    <property type="match status" value="1"/>
</dbReference>
<name>A0A6H1WU17_9BACT</name>